<reference evidence="1 2" key="1">
    <citation type="submission" date="2018-04" db="EMBL/GenBank/DDBJ databases">
        <title>Denitrifier Microvirgula.</title>
        <authorList>
            <person name="Anderson E."/>
            <person name="Jang J."/>
            <person name="Ishii S."/>
        </authorList>
    </citation>
    <scope>NUCLEOTIDE SEQUENCE [LARGE SCALE GENOMIC DNA]</scope>
    <source>
        <strain evidence="1 2">BE2.4</strain>
    </source>
</reference>
<organism evidence="1 2">
    <name type="scientific">Microvirgula aerodenitrificans</name>
    <dbReference type="NCBI Taxonomy" id="57480"/>
    <lineage>
        <taxon>Bacteria</taxon>
        <taxon>Pseudomonadati</taxon>
        <taxon>Pseudomonadota</taxon>
        <taxon>Betaproteobacteria</taxon>
        <taxon>Neisseriales</taxon>
        <taxon>Aquaspirillaceae</taxon>
        <taxon>Microvirgula</taxon>
    </lineage>
</organism>
<evidence type="ECO:0000313" key="2">
    <source>
        <dbReference type="Proteomes" id="UP000244173"/>
    </source>
</evidence>
<dbReference type="Gene3D" id="3.30.70.1210">
    <property type="entry name" value="Crispr-associated protein, domain 2"/>
    <property type="match status" value="1"/>
</dbReference>
<dbReference type="AlphaFoldDB" id="A0A2S0PBW6"/>
<dbReference type="Pfam" id="PF08798">
    <property type="entry name" value="CRISPR_assoc"/>
    <property type="match status" value="1"/>
</dbReference>
<keyword evidence="2" id="KW-1185">Reference proteome</keyword>
<dbReference type="KEGG" id="maer:DAI18_12490"/>
<dbReference type="CDD" id="cd09727">
    <property type="entry name" value="Cas6_I-E"/>
    <property type="match status" value="1"/>
</dbReference>
<gene>
    <name evidence="1" type="primary">cas6e</name>
    <name evidence="1" type="ORF">DAI18_12490</name>
</gene>
<dbReference type="Gene3D" id="3.30.70.1200">
    <property type="entry name" value="Crispr-associated protein, domain 1"/>
    <property type="match status" value="1"/>
</dbReference>
<dbReference type="SUPFAM" id="SSF117987">
    <property type="entry name" value="CRISPR-associated protein"/>
    <property type="match status" value="2"/>
</dbReference>
<dbReference type="STRING" id="1122240.GCA_000620105_01734"/>
<proteinExistence type="predicted"/>
<dbReference type="SMART" id="SM01101">
    <property type="entry name" value="CRISPR_assoc"/>
    <property type="match status" value="1"/>
</dbReference>
<dbReference type="InterPro" id="IPR010179">
    <property type="entry name" value="CRISPR-assoc_prot_Cse3"/>
</dbReference>
<dbReference type="NCBIfam" id="TIGR01907">
    <property type="entry name" value="casE_Cse3"/>
    <property type="match status" value="1"/>
</dbReference>
<accession>A0A2S0PBW6</accession>
<evidence type="ECO:0000313" key="1">
    <source>
        <dbReference type="EMBL" id="AVY94767.1"/>
    </source>
</evidence>
<sequence>MSYFSRISIKSGALAAQEGGLDAGDAYRDHTLIWRLFPDSPDKAPRDFLFRAASAASGTLLYYLVSQRQPQSWHPLVTVNSKPFQPRLGTGEWVDFSLRANPTVAIASAPDQRGKRHDVLMHAKTLARQAGLQGESLQQAIRQAALAWLDKRAASWGLQIDPDQIQADGYCQHVLRSKGRELRFSSVDYQGMARVQDPERLTQAMLGQPLPGKNASLGHAQAFGCGLLLVKRLA</sequence>
<protein>
    <submittedName>
        <fullName evidence="1">Type I-E CRISPR-associated protein Cas6/Cse3/CasE</fullName>
    </submittedName>
</protein>
<dbReference type="OrthoDB" id="9795689at2"/>
<dbReference type="RefSeq" id="WP_107889569.1">
    <property type="nucleotide sequence ID" value="NZ_CP028519.1"/>
</dbReference>
<dbReference type="EMBL" id="CP028519">
    <property type="protein sequence ID" value="AVY94767.1"/>
    <property type="molecule type" value="Genomic_DNA"/>
</dbReference>
<name>A0A2S0PBW6_9NEIS</name>
<dbReference type="Proteomes" id="UP000244173">
    <property type="component" value="Chromosome"/>
</dbReference>